<dbReference type="InterPro" id="IPR029058">
    <property type="entry name" value="AB_hydrolase_fold"/>
</dbReference>
<organism evidence="4 5">
    <name type="scientific">Nonomuraea monospora</name>
    <dbReference type="NCBI Taxonomy" id="568818"/>
    <lineage>
        <taxon>Bacteria</taxon>
        <taxon>Bacillati</taxon>
        <taxon>Actinomycetota</taxon>
        <taxon>Actinomycetes</taxon>
        <taxon>Streptosporangiales</taxon>
        <taxon>Streptosporangiaceae</taxon>
        <taxon>Nonomuraea</taxon>
    </lineage>
</organism>
<dbReference type="Gene3D" id="3.40.50.1820">
    <property type="entry name" value="alpha/beta hydrolase"/>
    <property type="match status" value="1"/>
</dbReference>
<dbReference type="InterPro" id="IPR050266">
    <property type="entry name" value="AB_hydrolase_sf"/>
</dbReference>
<evidence type="ECO:0000259" key="3">
    <source>
        <dbReference type="Pfam" id="PF00561"/>
    </source>
</evidence>
<name>A0ABN3D0P2_9ACTN</name>
<dbReference type="Pfam" id="PF00561">
    <property type="entry name" value="Abhydrolase_1"/>
    <property type="match status" value="1"/>
</dbReference>
<comment type="similarity">
    <text evidence="1">Belongs to the peptidase S33 family.</text>
</comment>
<comment type="caution">
    <text evidence="4">The sequence shown here is derived from an EMBL/GenBank/DDBJ whole genome shotgun (WGS) entry which is preliminary data.</text>
</comment>
<evidence type="ECO:0000313" key="5">
    <source>
        <dbReference type="Proteomes" id="UP001499843"/>
    </source>
</evidence>
<keyword evidence="2" id="KW-0378">Hydrolase</keyword>
<dbReference type="EMBL" id="BAAAQX010000049">
    <property type="protein sequence ID" value="GAA2215352.1"/>
    <property type="molecule type" value="Genomic_DNA"/>
</dbReference>
<dbReference type="InterPro" id="IPR000073">
    <property type="entry name" value="AB_hydrolase_1"/>
</dbReference>
<evidence type="ECO:0000256" key="2">
    <source>
        <dbReference type="ARBA" id="ARBA00022801"/>
    </source>
</evidence>
<dbReference type="PRINTS" id="PR00793">
    <property type="entry name" value="PROAMNOPTASE"/>
</dbReference>
<protein>
    <submittedName>
        <fullName evidence="4">Pyrimidine utilization protein D</fullName>
    </submittedName>
</protein>
<feature type="domain" description="AB hydrolase-1" evidence="3">
    <location>
        <begin position="32"/>
        <end position="275"/>
    </location>
</feature>
<evidence type="ECO:0000313" key="4">
    <source>
        <dbReference type="EMBL" id="GAA2215352.1"/>
    </source>
</evidence>
<dbReference type="SUPFAM" id="SSF53474">
    <property type="entry name" value="alpha/beta-Hydrolases"/>
    <property type="match status" value="1"/>
</dbReference>
<gene>
    <name evidence="4" type="primary">rutD</name>
    <name evidence="4" type="ORF">GCM10009850_108190</name>
</gene>
<sequence length="296" mass="32185">MSVIYERFVGVSEDPVVELFVALTAEKPVRRPLLVIHGGPDWDHSYLREPLVRLADRHDLIFPDLRGCGRSTRGLADDQYSPAAATADLLRLLDALGVGRADVLGFSYGGMIAQRLALAAPGRVRRLVIASSGVLPVPADAFDGWRERDRRVAAEAAVWSGGSEAGPELTRAAAFAGVEANVWRAESRDDYRDRLARIRFSAEWLRPWRAGTLPAARPQDAPARLAALDMPILLLNGRQDMTFPAGLAARAAELIPRAQAVLLEEAGHMAHVDSPGPWLEAVAGFLRPSHDEEGRA</sequence>
<dbReference type="PANTHER" id="PTHR43798:SF24">
    <property type="entry name" value="CIS-3-ALKYL-4-ALKYLOXETAN-2-ONE DECARBOXYLASE"/>
    <property type="match status" value="1"/>
</dbReference>
<dbReference type="PRINTS" id="PR00111">
    <property type="entry name" value="ABHYDROLASE"/>
</dbReference>
<accession>A0ABN3D0P2</accession>
<evidence type="ECO:0000256" key="1">
    <source>
        <dbReference type="ARBA" id="ARBA00010088"/>
    </source>
</evidence>
<proteinExistence type="inferred from homology"/>
<dbReference type="Proteomes" id="UP001499843">
    <property type="component" value="Unassembled WGS sequence"/>
</dbReference>
<dbReference type="PANTHER" id="PTHR43798">
    <property type="entry name" value="MONOACYLGLYCEROL LIPASE"/>
    <property type="match status" value="1"/>
</dbReference>
<keyword evidence="5" id="KW-1185">Reference proteome</keyword>
<dbReference type="InterPro" id="IPR002410">
    <property type="entry name" value="Peptidase_S33"/>
</dbReference>
<reference evidence="4 5" key="1">
    <citation type="journal article" date="2019" name="Int. J. Syst. Evol. Microbiol.">
        <title>The Global Catalogue of Microorganisms (GCM) 10K type strain sequencing project: providing services to taxonomists for standard genome sequencing and annotation.</title>
        <authorList>
            <consortium name="The Broad Institute Genomics Platform"/>
            <consortium name="The Broad Institute Genome Sequencing Center for Infectious Disease"/>
            <person name="Wu L."/>
            <person name="Ma J."/>
        </authorList>
    </citation>
    <scope>NUCLEOTIDE SEQUENCE [LARGE SCALE GENOMIC DNA]</scope>
    <source>
        <strain evidence="4 5">JCM 16114</strain>
    </source>
</reference>